<gene>
    <name evidence="7" type="ORF">HTAM1171_LOCUS1348</name>
</gene>
<evidence type="ECO:0000256" key="5">
    <source>
        <dbReference type="PROSITE-ProRule" id="PRU00277"/>
    </source>
</evidence>
<evidence type="ECO:0000256" key="1">
    <source>
        <dbReference type="ARBA" id="ARBA00000971"/>
    </source>
</evidence>
<dbReference type="GO" id="GO:0003755">
    <property type="term" value="F:peptidyl-prolyl cis-trans isomerase activity"/>
    <property type="evidence" value="ECO:0007669"/>
    <property type="project" value="UniProtKB-KW"/>
</dbReference>
<evidence type="ECO:0000313" key="7">
    <source>
        <dbReference type="EMBL" id="CAD9471267.1"/>
    </source>
</evidence>
<dbReference type="SUPFAM" id="SSF54534">
    <property type="entry name" value="FKBP-like"/>
    <property type="match status" value="1"/>
</dbReference>
<dbReference type="InterPro" id="IPR046357">
    <property type="entry name" value="PPIase_dom_sf"/>
</dbReference>
<organism evidence="7">
    <name type="scientific">Helicotheca tamesis</name>
    <dbReference type="NCBI Taxonomy" id="374047"/>
    <lineage>
        <taxon>Eukaryota</taxon>
        <taxon>Sar</taxon>
        <taxon>Stramenopiles</taxon>
        <taxon>Ochrophyta</taxon>
        <taxon>Bacillariophyta</taxon>
        <taxon>Mediophyceae</taxon>
        <taxon>Lithodesmiophycidae</taxon>
        <taxon>Lithodesmiales</taxon>
        <taxon>Lithodesmiaceae</taxon>
        <taxon>Helicotheca</taxon>
    </lineage>
</organism>
<keyword evidence="4 5" id="KW-0413">Isomerase</keyword>
<dbReference type="Pfam" id="PF00254">
    <property type="entry name" value="FKBP_C"/>
    <property type="match status" value="1"/>
</dbReference>
<accession>A0A7S2E2F1</accession>
<dbReference type="PROSITE" id="PS50059">
    <property type="entry name" value="FKBP_PPIASE"/>
    <property type="match status" value="1"/>
</dbReference>
<comment type="catalytic activity">
    <reaction evidence="1 5">
        <text>[protein]-peptidylproline (omega=180) = [protein]-peptidylproline (omega=0)</text>
        <dbReference type="Rhea" id="RHEA:16237"/>
        <dbReference type="Rhea" id="RHEA-COMP:10747"/>
        <dbReference type="Rhea" id="RHEA-COMP:10748"/>
        <dbReference type="ChEBI" id="CHEBI:83833"/>
        <dbReference type="ChEBI" id="CHEBI:83834"/>
        <dbReference type="EC" id="5.2.1.8"/>
    </reaction>
</comment>
<feature type="domain" description="PPIase FKBP-type" evidence="6">
    <location>
        <begin position="35"/>
        <end position="100"/>
    </location>
</feature>
<name>A0A7S2E2F1_9STRA</name>
<reference evidence="7" key="1">
    <citation type="submission" date="2021-01" db="EMBL/GenBank/DDBJ databases">
        <authorList>
            <person name="Corre E."/>
            <person name="Pelletier E."/>
            <person name="Niang G."/>
            <person name="Scheremetjew M."/>
            <person name="Finn R."/>
            <person name="Kale V."/>
            <person name="Holt S."/>
            <person name="Cochrane G."/>
            <person name="Meng A."/>
            <person name="Brown T."/>
            <person name="Cohen L."/>
        </authorList>
    </citation>
    <scope>NUCLEOTIDE SEQUENCE</scope>
    <source>
        <strain evidence="7">CCMP826</strain>
    </source>
</reference>
<dbReference type="Gene3D" id="3.10.50.40">
    <property type="match status" value="1"/>
</dbReference>
<dbReference type="EC" id="5.2.1.8" evidence="2 5"/>
<dbReference type="AlphaFoldDB" id="A0A7S2E2F1"/>
<dbReference type="InterPro" id="IPR001179">
    <property type="entry name" value="PPIase_FKBP_dom"/>
</dbReference>
<evidence type="ECO:0000259" key="6">
    <source>
        <dbReference type="PROSITE" id="PS50059"/>
    </source>
</evidence>
<proteinExistence type="predicted"/>
<protein>
    <recommendedName>
        <fullName evidence="2 5">peptidylprolyl isomerase</fullName>
        <ecNumber evidence="2 5">5.2.1.8</ecNumber>
    </recommendedName>
</protein>
<keyword evidence="3 5" id="KW-0697">Rotamase</keyword>
<evidence type="ECO:0000256" key="2">
    <source>
        <dbReference type="ARBA" id="ARBA00013194"/>
    </source>
</evidence>
<dbReference type="PANTHER" id="PTHR43811:SF26">
    <property type="entry name" value="PEPTIDYL-PROLYL CIS-TRANS ISOMERASE FKBP16-1, CHLOROPLASTIC"/>
    <property type="match status" value="1"/>
</dbReference>
<evidence type="ECO:0000256" key="3">
    <source>
        <dbReference type="ARBA" id="ARBA00023110"/>
    </source>
</evidence>
<dbReference type="EMBL" id="HBGV01002185">
    <property type="protein sequence ID" value="CAD9471267.1"/>
    <property type="molecule type" value="Transcribed_RNA"/>
</dbReference>
<dbReference type="PANTHER" id="PTHR43811">
    <property type="entry name" value="FKBP-TYPE PEPTIDYL-PROLYL CIS-TRANS ISOMERASE FKPA"/>
    <property type="match status" value="1"/>
</dbReference>
<evidence type="ECO:0000256" key="4">
    <source>
        <dbReference type="ARBA" id="ARBA00023235"/>
    </source>
</evidence>
<sequence>MPMHPFPGKRTKKLPSGVIYADLRVGSGEEVASEGSRVNIQWVLRKSNGYFVDSSEVSDGVPFIFTVGDKSGAIAGVDEGIRGMKVGGVRRLLIPPKFAYVTGVEDGKPGPVPAGFGPKQQMRRVMEVRRDVPGEYIFLEIQLTRLR</sequence>